<dbReference type="PANTHER" id="PTHR10039:SF5">
    <property type="entry name" value="NACHT DOMAIN-CONTAINING PROTEIN"/>
    <property type="match status" value="1"/>
</dbReference>
<dbReference type="AlphaFoldDB" id="A0A8K0X339"/>
<dbReference type="Proteomes" id="UP000813385">
    <property type="component" value="Unassembled WGS sequence"/>
</dbReference>
<dbReference type="EMBL" id="JAGPXD010000003">
    <property type="protein sequence ID" value="KAH7362306.1"/>
    <property type="molecule type" value="Genomic_DNA"/>
</dbReference>
<dbReference type="InterPro" id="IPR027417">
    <property type="entry name" value="P-loop_NTPase"/>
</dbReference>
<organism evidence="4 5">
    <name type="scientific">Plectosphaerella cucumerina</name>
    <dbReference type="NCBI Taxonomy" id="40658"/>
    <lineage>
        <taxon>Eukaryota</taxon>
        <taxon>Fungi</taxon>
        <taxon>Dikarya</taxon>
        <taxon>Ascomycota</taxon>
        <taxon>Pezizomycotina</taxon>
        <taxon>Sordariomycetes</taxon>
        <taxon>Hypocreomycetidae</taxon>
        <taxon>Glomerellales</taxon>
        <taxon>Plectosphaerellaceae</taxon>
        <taxon>Plectosphaerella</taxon>
    </lineage>
</organism>
<evidence type="ECO:0000313" key="5">
    <source>
        <dbReference type="Proteomes" id="UP000813385"/>
    </source>
</evidence>
<feature type="domain" description="DUF7791" evidence="3">
    <location>
        <begin position="597"/>
        <end position="717"/>
    </location>
</feature>
<dbReference type="InterPro" id="IPR056693">
    <property type="entry name" value="DUF7791"/>
</dbReference>
<keyword evidence="1" id="KW-0677">Repeat</keyword>
<dbReference type="SUPFAM" id="SSF52540">
    <property type="entry name" value="P-loop containing nucleoside triphosphate hydrolases"/>
    <property type="match status" value="1"/>
</dbReference>
<gene>
    <name evidence="4" type="ORF">B0T11DRAFT_83029</name>
</gene>
<dbReference type="InterPro" id="IPR056884">
    <property type="entry name" value="NPHP3-like_N"/>
</dbReference>
<evidence type="ECO:0000259" key="3">
    <source>
        <dbReference type="Pfam" id="PF25053"/>
    </source>
</evidence>
<dbReference type="Gene3D" id="3.40.50.300">
    <property type="entry name" value="P-loop containing nucleotide triphosphate hydrolases"/>
    <property type="match status" value="1"/>
</dbReference>
<dbReference type="OrthoDB" id="443402at2759"/>
<evidence type="ECO:0000313" key="4">
    <source>
        <dbReference type="EMBL" id="KAH7362306.1"/>
    </source>
</evidence>
<evidence type="ECO:0008006" key="6">
    <source>
        <dbReference type="Google" id="ProtNLM"/>
    </source>
</evidence>
<dbReference type="Pfam" id="PF24883">
    <property type="entry name" value="NPHP3_N"/>
    <property type="match status" value="1"/>
</dbReference>
<evidence type="ECO:0000256" key="1">
    <source>
        <dbReference type="ARBA" id="ARBA00022737"/>
    </source>
</evidence>
<evidence type="ECO:0000259" key="2">
    <source>
        <dbReference type="Pfam" id="PF24883"/>
    </source>
</evidence>
<feature type="domain" description="Nephrocystin 3-like N-terminal" evidence="2">
    <location>
        <begin position="293"/>
        <end position="469"/>
    </location>
</feature>
<name>A0A8K0X339_9PEZI</name>
<keyword evidence="5" id="KW-1185">Reference proteome</keyword>
<dbReference type="Pfam" id="PF25053">
    <property type="entry name" value="DUF7791"/>
    <property type="match status" value="1"/>
</dbReference>
<protein>
    <recommendedName>
        <fullName evidence="6">NACHT domain-containing protein</fullName>
    </recommendedName>
</protein>
<reference evidence="4" key="1">
    <citation type="journal article" date="2021" name="Nat. Commun.">
        <title>Genetic determinants of endophytism in the Arabidopsis root mycobiome.</title>
        <authorList>
            <person name="Mesny F."/>
            <person name="Miyauchi S."/>
            <person name="Thiergart T."/>
            <person name="Pickel B."/>
            <person name="Atanasova L."/>
            <person name="Karlsson M."/>
            <person name="Huettel B."/>
            <person name="Barry K.W."/>
            <person name="Haridas S."/>
            <person name="Chen C."/>
            <person name="Bauer D."/>
            <person name="Andreopoulos W."/>
            <person name="Pangilinan J."/>
            <person name="LaButti K."/>
            <person name="Riley R."/>
            <person name="Lipzen A."/>
            <person name="Clum A."/>
            <person name="Drula E."/>
            <person name="Henrissat B."/>
            <person name="Kohler A."/>
            <person name="Grigoriev I.V."/>
            <person name="Martin F.M."/>
            <person name="Hacquard S."/>
        </authorList>
    </citation>
    <scope>NUCLEOTIDE SEQUENCE</scope>
    <source>
        <strain evidence="4">MPI-CAGE-AT-0016</strain>
    </source>
</reference>
<sequence length="1041" mass="117311">MEAAGLASSIITFIDFSYKIVNGTVDVYKKSTIGTAADPHVSVIIKDLQDVTSDMMIKFAPVPAASAIHGQLPAVVQSKPHYRELQGLAAKCKELFDQLLDVLSGLERKADGNKVVRSFQAAWKTLRMSDQIAEIERKLDAYRVQLLLRLSLILADDNKSIQAQLDRIHQGNTNTFSETISQLRSVQDVIQRLEVGLQTQADHASTIDADQAFAMEDIREELSRIAKTLQNIHQQTPADLQILGRLRFDHVHTRFDAIIDGDFDSFTRLLDNDIDQSSRPDADKEQAREALGYWLESGDKVLHISGKAGSGKSTLMKLLSQNKIMVEKLGAWAGSKRLVVAKFFFWLSDRNPLQNSLEGLYRTILLEVLRQCPELTRIVFPEEWDKISALTAAHFGHPNPENSSFRLVELQDAMTKLINSFPGSSAYAFCFFIDGLDEYAGRSMDHLNLAKQLQSWVQSPNIRICASSRPYEEFHLVFDSSARIHLHELNGPDIRHFGQQMLEAENAPKALLSHAQIEELAFEVSINASGVFLWARLVLDSVCEGIRHQSNYAALEAKIEQAPEELTDLFLFLFNQINPADRTRAYQLLLLAASDLGQNANALLVSWIDDLEDPDFPYNTPRVAYTDEEVTRRISYAEAQLKLTCKGLLEVRHRALWTRDVYSRHLIYFLHRTVNDFLCQPETVSAVHQQLGENKLTSSDYLRLRLTEIKFARTSSDALMRSSRVMHSFLWNRFTTICRLARMTPRALSECGSLLEQFREEPYSISNSSGHTRLNDGTTNWGWIFSPYSILRGHQNPDISYTHFLIWIGASPDTIMRRISASEYDRSSSDLCLLLSVSWATQTESLLLLERLLENRIHFSNRLRLHPVRPSDGPLHLPGWVTFLVLLGNQCSGPKQAWAFEEEIARRYAALELHLLQRNGPDIDVVFEFHVCDTSGKTWREPEPGRTPVTMTLEDLILCDRPPNMDALLCEMKARKTWGRFANGIVGGLLRQFTALVDARAPDETTSANNAVEATSAASGGVDIVDLGKTLSAETTILSGR</sequence>
<comment type="caution">
    <text evidence="4">The sequence shown here is derived from an EMBL/GenBank/DDBJ whole genome shotgun (WGS) entry which is preliminary data.</text>
</comment>
<dbReference type="PANTHER" id="PTHR10039">
    <property type="entry name" value="AMELOGENIN"/>
    <property type="match status" value="1"/>
</dbReference>
<accession>A0A8K0X339</accession>
<proteinExistence type="predicted"/>